<keyword evidence="2" id="KW-1185">Reference proteome</keyword>
<reference evidence="2" key="1">
    <citation type="journal article" date="2023" name="Front. Plant Sci.">
        <title>Chromosomal-level genome assembly of Melastoma candidum provides insights into trichome evolution.</title>
        <authorList>
            <person name="Zhong Y."/>
            <person name="Wu W."/>
            <person name="Sun C."/>
            <person name="Zou P."/>
            <person name="Liu Y."/>
            <person name="Dai S."/>
            <person name="Zhou R."/>
        </authorList>
    </citation>
    <scope>NUCLEOTIDE SEQUENCE [LARGE SCALE GENOMIC DNA]</scope>
</reference>
<gene>
    <name evidence="1" type="ORF">MLD38_024154</name>
</gene>
<accession>A0ACB9NRG7</accession>
<dbReference type="Proteomes" id="UP001057402">
    <property type="component" value="Chromosome 7"/>
</dbReference>
<evidence type="ECO:0000313" key="1">
    <source>
        <dbReference type="EMBL" id="KAI4339190.1"/>
    </source>
</evidence>
<comment type="caution">
    <text evidence="1">The sequence shown here is derived from an EMBL/GenBank/DDBJ whole genome shotgun (WGS) entry which is preliminary data.</text>
</comment>
<protein>
    <submittedName>
        <fullName evidence="1">Uncharacterized protein</fullName>
    </submittedName>
</protein>
<evidence type="ECO:0000313" key="2">
    <source>
        <dbReference type="Proteomes" id="UP001057402"/>
    </source>
</evidence>
<name>A0ACB9NRG7_9MYRT</name>
<proteinExistence type="predicted"/>
<dbReference type="EMBL" id="CM042886">
    <property type="protein sequence ID" value="KAI4339190.1"/>
    <property type="molecule type" value="Genomic_DNA"/>
</dbReference>
<organism evidence="1 2">
    <name type="scientific">Melastoma candidum</name>
    <dbReference type="NCBI Taxonomy" id="119954"/>
    <lineage>
        <taxon>Eukaryota</taxon>
        <taxon>Viridiplantae</taxon>
        <taxon>Streptophyta</taxon>
        <taxon>Embryophyta</taxon>
        <taxon>Tracheophyta</taxon>
        <taxon>Spermatophyta</taxon>
        <taxon>Magnoliopsida</taxon>
        <taxon>eudicotyledons</taxon>
        <taxon>Gunneridae</taxon>
        <taxon>Pentapetalae</taxon>
        <taxon>rosids</taxon>
        <taxon>malvids</taxon>
        <taxon>Myrtales</taxon>
        <taxon>Melastomataceae</taxon>
        <taxon>Melastomatoideae</taxon>
        <taxon>Melastomateae</taxon>
        <taxon>Melastoma</taxon>
    </lineage>
</organism>
<sequence>MVSLSDAPSDGDSDISGHSGCAVVEFRKDCPCLHDALDFEQAYEADHLSRKVWIANDEVRTELKKMQPSSYDHFQRIFSGREKGKLQKMLSEGTEKNTSMNHSLRLASLEQQKADDNVLKLAEEQKRQQEALHNRIIQLEQQLDAKQAGEMEIEQLRGTLNMMKHMEDDDDAEVMQIKEGVLKDLREKEEEHIIYKTLAEILS</sequence>